<evidence type="ECO:0000313" key="3">
    <source>
        <dbReference type="EnsemblPlants" id="ORGLA12G0207500.1"/>
    </source>
</evidence>
<dbReference type="HOGENOM" id="CLU_1463467_0_0_1"/>
<evidence type="ECO:0000256" key="1">
    <source>
        <dbReference type="SAM" id="MobiDB-lite"/>
    </source>
</evidence>
<reference evidence="3" key="1">
    <citation type="submission" date="2015-06" db="UniProtKB">
        <authorList>
            <consortium name="EnsemblPlants"/>
        </authorList>
    </citation>
    <scope>IDENTIFICATION</scope>
</reference>
<organism evidence="3 4">
    <name type="scientific">Oryza glaberrima</name>
    <name type="common">African rice</name>
    <dbReference type="NCBI Taxonomy" id="4538"/>
    <lineage>
        <taxon>Eukaryota</taxon>
        <taxon>Viridiplantae</taxon>
        <taxon>Streptophyta</taxon>
        <taxon>Embryophyta</taxon>
        <taxon>Tracheophyta</taxon>
        <taxon>Spermatophyta</taxon>
        <taxon>Magnoliopsida</taxon>
        <taxon>Liliopsida</taxon>
        <taxon>Poales</taxon>
        <taxon>Poaceae</taxon>
        <taxon>BOP clade</taxon>
        <taxon>Oryzoideae</taxon>
        <taxon>Oryzeae</taxon>
        <taxon>Oryzinae</taxon>
        <taxon>Oryza</taxon>
    </lineage>
</organism>
<feature type="region of interest" description="Disordered" evidence="1">
    <location>
        <begin position="70"/>
        <end position="143"/>
    </location>
</feature>
<proteinExistence type="predicted"/>
<dbReference type="Gramene" id="ORGLA12G0207500.1">
    <property type="protein sequence ID" value="ORGLA12G0207500.1"/>
    <property type="gene ID" value="ORGLA12G0207500"/>
</dbReference>
<feature type="compositionally biased region" description="Basic residues" evidence="1">
    <location>
        <begin position="123"/>
        <end position="143"/>
    </location>
</feature>
<feature type="chain" id="PRO_5003651039" evidence="2">
    <location>
        <begin position="29"/>
        <end position="185"/>
    </location>
</feature>
<keyword evidence="4" id="KW-1185">Reference proteome</keyword>
<accession>I1R969</accession>
<feature type="compositionally biased region" description="Basic residues" evidence="1">
    <location>
        <begin position="105"/>
        <end position="114"/>
    </location>
</feature>
<evidence type="ECO:0000313" key="4">
    <source>
        <dbReference type="Proteomes" id="UP000007306"/>
    </source>
</evidence>
<keyword evidence="2" id="KW-0732">Signal</keyword>
<feature type="signal peptide" evidence="2">
    <location>
        <begin position="1"/>
        <end position="28"/>
    </location>
</feature>
<dbReference type="AlphaFoldDB" id="I1R969"/>
<dbReference type="Proteomes" id="UP000007306">
    <property type="component" value="Unassembled WGS sequence"/>
</dbReference>
<reference evidence="4" key="2">
    <citation type="submission" date="2018-04" db="EMBL/GenBank/DDBJ databases">
        <title>OglaRS2 (Oryza glaberrima Reference Sequence Version 2).</title>
        <authorList>
            <person name="Zhang J."/>
            <person name="Kudrna D."/>
            <person name="Lee S."/>
            <person name="Talag J."/>
            <person name="Rajasekar S."/>
            <person name="Wing R.A."/>
        </authorList>
    </citation>
    <scope>NUCLEOTIDE SEQUENCE [LARGE SCALE GENOMIC DNA]</scope>
    <source>
        <strain evidence="4">cv. IRGC 96717</strain>
    </source>
</reference>
<protein>
    <submittedName>
        <fullName evidence="3">Uncharacterized protein</fullName>
    </submittedName>
</protein>
<evidence type="ECO:0000256" key="2">
    <source>
        <dbReference type="SAM" id="SignalP"/>
    </source>
</evidence>
<sequence length="185" mass="20046">MAASATRSSKLLALWLCCALPLIMSSTAADTTTATTAAALPGGAGEGQSSCRCRASSDDDLDGGGCRYDFQEDTSGRGAARGVRAGGGGGVGAAGADPRREPRGGRLHQRRPRRQSGLLPRLQRLRHSGGPRRRRLRPVRRRPRDVRLQRPIVLRLRADENRLAGRILRRRRRVAPSLGGHVYLR</sequence>
<feature type="compositionally biased region" description="Gly residues" evidence="1">
    <location>
        <begin position="84"/>
        <end position="93"/>
    </location>
</feature>
<name>I1R969_ORYGL</name>
<dbReference type="EnsemblPlants" id="ORGLA12G0207500.1">
    <property type="protein sequence ID" value="ORGLA12G0207500.1"/>
    <property type="gene ID" value="ORGLA12G0207500"/>
</dbReference>